<evidence type="ECO:0000313" key="3">
    <source>
        <dbReference type="Proteomes" id="UP001501866"/>
    </source>
</evidence>
<dbReference type="RefSeq" id="WP_161176265.1">
    <property type="nucleotide sequence ID" value="NZ_BAAAUH010000007.1"/>
</dbReference>
<name>A0ABP6P4V7_9ACTN</name>
<proteinExistence type="predicted"/>
<keyword evidence="3" id="KW-1185">Reference proteome</keyword>
<reference evidence="3" key="1">
    <citation type="journal article" date="2019" name="Int. J. Syst. Evol. Microbiol.">
        <title>The Global Catalogue of Microorganisms (GCM) 10K type strain sequencing project: providing services to taxonomists for standard genome sequencing and annotation.</title>
        <authorList>
            <consortium name="The Broad Institute Genomics Platform"/>
            <consortium name="The Broad Institute Genome Sequencing Center for Infectious Disease"/>
            <person name="Wu L."/>
            <person name="Ma J."/>
        </authorList>
    </citation>
    <scope>NUCLEOTIDE SEQUENCE [LARGE SCALE GENOMIC DNA]</scope>
    <source>
        <strain evidence="3">JCM 9095</strain>
    </source>
</reference>
<gene>
    <name evidence="2" type="ORF">GCM10010451_15260</name>
</gene>
<evidence type="ECO:0000256" key="1">
    <source>
        <dbReference type="SAM" id="MobiDB-lite"/>
    </source>
</evidence>
<feature type="region of interest" description="Disordered" evidence="1">
    <location>
        <begin position="437"/>
        <end position="464"/>
    </location>
</feature>
<organism evidence="2 3">
    <name type="scientific">Streptomyces virens</name>
    <dbReference type="NCBI Taxonomy" id="285572"/>
    <lineage>
        <taxon>Bacteria</taxon>
        <taxon>Bacillati</taxon>
        <taxon>Actinomycetota</taxon>
        <taxon>Actinomycetes</taxon>
        <taxon>Kitasatosporales</taxon>
        <taxon>Streptomycetaceae</taxon>
        <taxon>Streptomyces</taxon>
    </lineage>
</organism>
<dbReference type="EMBL" id="BAAAUH010000007">
    <property type="protein sequence ID" value="GAA3167871.1"/>
    <property type="molecule type" value="Genomic_DNA"/>
</dbReference>
<accession>A0ABP6P4V7</accession>
<evidence type="ECO:0000313" key="2">
    <source>
        <dbReference type="EMBL" id="GAA3167871.1"/>
    </source>
</evidence>
<dbReference type="Proteomes" id="UP001501866">
    <property type="component" value="Unassembled WGS sequence"/>
</dbReference>
<evidence type="ECO:0008006" key="4">
    <source>
        <dbReference type="Google" id="ProtNLM"/>
    </source>
</evidence>
<comment type="caution">
    <text evidence="2">The sequence shown here is derived from an EMBL/GenBank/DDBJ whole genome shotgun (WGS) entry which is preliminary data.</text>
</comment>
<protein>
    <recommendedName>
        <fullName evidence="4">Lantibiotic dehydratase N-terminal domain-containing protein</fullName>
    </recommendedName>
</protein>
<sequence length="829" mass="91783">MNTLKPRLLRIAGLPVHVWTEGGSPSLFDQLAKLESLEAKRAEMDTQVAEDIGEHLVPLTVYDRRQRWSLLNVRRILHRGENLSIAQWELLEDLAGTASLAAADPAALRNIRSAAELGRACAVAARELDRMVEEEHLRLLRLPWDLLQGSMHGRLALAYGAISGADDIRKRLRRGEPWTGKELRRRSDYLWRMIARGAVKTTPRSWLGHVAPVDVSPAGHTDGHGMVVTDAYSVTWMENLYLQRNGPADAWADRTFPGSTVGLAPLVRMDAEYLTCWGNDPANPARVTELRLRSTRAMRVLFDVLRQGALTVQDIEASVLPSSADAQERSGLRDFLAHLVSLGALTSARPVRQNSSGWMSAGELEQHPRFIAETGYTDVYRKARCSFAMPPRLPTAVDTALRLMALVTGAGARRPDIGIVNLVTEMPQAVPEVLARHSQGLSHSPPAADAPGRTSWPKPSASESGYKKLTSWIDSVAPTDGRFEGHIDITSRILDAFGIDDPPRRWPVDVTLRLGTRCVVLDNTAPSGVLTARFADSLARMHDRVPFVDDHRSFIRNLDDETGIRSVELMLPSQNIWAANAVRRPLYTSAWTGDSSLDLYCHRSQRDITPSFVPLGELLVSRDSEGALLVTTAAGERVRIVYHATRTPLPPWDALTGLLLHGSPQFAISGRSLRCSLMAFPRRRFLPRITVEGVLVVSAAQWRVTSSDLWPLDASRLHKARLLYRMRRDRFLPRWVFVSPAAGASPVPCDLESLRAISTMEHAMAMCASPESDGMVIEEMIPDPSEFRTVDLSDPLCDRVATEVLLATERTDRSRMASRDPAKGGRKDG</sequence>